<evidence type="ECO:0000259" key="6">
    <source>
        <dbReference type="Pfam" id="PF01593"/>
    </source>
</evidence>
<proteinExistence type="inferred from homology"/>
<gene>
    <name evidence="7" type="ORF">B5M42_11405</name>
</gene>
<sequence>MSRLSIGIAGGGIGGMTAALLLAGDGHAVTLHERSSRLGGRLRYEQFGRFRIDQGPTIVLLPELLLGLLEEAGVRLDRLELLPCDPMYRIHYGDGAVFEKWSDPERQLAEIARLFPGEENGFRRYMRDHDRAFPEGKRAFLDRPFLHARRALTPQSVRLLLRMRAYRSVRARAASYFRDPRLIDAFSLQTLYIGGGPHRTPALYGFIPYAEHRYGVWYLKGGYAGLVAELSAALERRGVTVKLGSEVTGIRVADGRARGLETADGFEPYDAVVFNGEAPLLPKLLPAHVRAPKRRFTPSSGCLLLYIGASRRWPEAAVHQFVLPADFDAGMRRLFAEGVIPEQPSYYLFNPAAIDPESAPSGESALYLMIPAPPANAPMWAESDIKQRIDALLDAVLADAERKLLPGLRSAIVERKVRTPFDAEAIGLYQGGSFGIAPTAAQSGPLRPQLKPLPIERLYAVGASTHPGGGVPIVMQGAKLLAEHIRKEMYS</sequence>
<protein>
    <submittedName>
        <fullName evidence="7">Phytoene desaturase</fullName>
    </submittedName>
</protein>
<dbReference type="Gene3D" id="3.50.50.60">
    <property type="entry name" value="FAD/NAD(P)-binding domain"/>
    <property type="match status" value="2"/>
</dbReference>
<dbReference type="RefSeq" id="WP_134752848.1">
    <property type="nucleotide sequence ID" value="NZ_MYFO02000012.1"/>
</dbReference>
<dbReference type="AlphaFoldDB" id="A0A4Y8Q1X7"/>
<dbReference type="InterPro" id="IPR014105">
    <property type="entry name" value="Carotenoid/retinoid_OxRdtase"/>
</dbReference>
<dbReference type="PANTHER" id="PTHR43734">
    <property type="entry name" value="PHYTOENE DESATURASE"/>
    <property type="match status" value="1"/>
</dbReference>
<dbReference type="EMBL" id="MYFO01000012">
    <property type="protein sequence ID" value="TFE87805.1"/>
    <property type="molecule type" value="Genomic_DNA"/>
</dbReference>
<dbReference type="NCBIfam" id="TIGR02734">
    <property type="entry name" value="crtI_fam"/>
    <property type="match status" value="1"/>
</dbReference>
<dbReference type="Proteomes" id="UP000298246">
    <property type="component" value="Unassembled WGS sequence"/>
</dbReference>
<dbReference type="PANTHER" id="PTHR43734:SF1">
    <property type="entry name" value="PHYTOENE DESATURASE"/>
    <property type="match status" value="1"/>
</dbReference>
<keyword evidence="2 5" id="KW-0125">Carotenoid biosynthesis</keyword>
<keyword evidence="3 5" id="KW-0560">Oxidoreductase</keyword>
<evidence type="ECO:0000256" key="4">
    <source>
        <dbReference type="ARBA" id="ARBA00038322"/>
    </source>
</evidence>
<evidence type="ECO:0000313" key="7">
    <source>
        <dbReference type="EMBL" id="TFE87805.1"/>
    </source>
</evidence>
<evidence type="ECO:0000256" key="1">
    <source>
        <dbReference type="ARBA" id="ARBA00004829"/>
    </source>
</evidence>
<comment type="similarity">
    <text evidence="4">Belongs to the carotenoid/retinoid oxidoreductase family. CrtN subfamily.</text>
</comment>
<dbReference type="OrthoDB" id="9814556at2"/>
<dbReference type="InterPro" id="IPR036188">
    <property type="entry name" value="FAD/NAD-bd_sf"/>
</dbReference>
<organism evidence="7 8">
    <name type="scientific">Paenibacillus athensensis</name>
    <dbReference type="NCBI Taxonomy" id="1967502"/>
    <lineage>
        <taxon>Bacteria</taxon>
        <taxon>Bacillati</taxon>
        <taxon>Bacillota</taxon>
        <taxon>Bacilli</taxon>
        <taxon>Bacillales</taxon>
        <taxon>Paenibacillaceae</taxon>
        <taxon>Paenibacillus</taxon>
    </lineage>
</organism>
<evidence type="ECO:0000256" key="5">
    <source>
        <dbReference type="RuleBase" id="RU362075"/>
    </source>
</evidence>
<dbReference type="GO" id="GO:0016117">
    <property type="term" value="P:carotenoid biosynthetic process"/>
    <property type="evidence" value="ECO:0007669"/>
    <property type="project" value="UniProtKB-KW"/>
</dbReference>
<comment type="pathway">
    <text evidence="1 5">Carotenoid biosynthesis.</text>
</comment>
<evidence type="ECO:0000256" key="2">
    <source>
        <dbReference type="ARBA" id="ARBA00022746"/>
    </source>
</evidence>
<dbReference type="GO" id="GO:0016491">
    <property type="term" value="F:oxidoreductase activity"/>
    <property type="evidence" value="ECO:0007669"/>
    <property type="project" value="UniProtKB-KW"/>
</dbReference>
<dbReference type="Pfam" id="PF01593">
    <property type="entry name" value="Amino_oxidase"/>
    <property type="match status" value="1"/>
</dbReference>
<dbReference type="InterPro" id="IPR002937">
    <property type="entry name" value="Amino_oxidase"/>
</dbReference>
<feature type="domain" description="Amine oxidase" evidence="6">
    <location>
        <begin position="13"/>
        <end position="483"/>
    </location>
</feature>
<accession>A0A4Y8Q1X7</accession>
<evidence type="ECO:0000313" key="8">
    <source>
        <dbReference type="Proteomes" id="UP000298246"/>
    </source>
</evidence>
<dbReference type="SUPFAM" id="SSF51905">
    <property type="entry name" value="FAD/NAD(P)-binding domain"/>
    <property type="match status" value="1"/>
</dbReference>
<reference evidence="7 8" key="1">
    <citation type="submission" date="2017-03" db="EMBL/GenBank/DDBJ databases">
        <title>Isolation of Levoglucosan Utilizing Bacteria.</title>
        <authorList>
            <person name="Arya A.S."/>
        </authorList>
    </citation>
    <scope>NUCLEOTIDE SEQUENCE [LARGE SCALE GENOMIC DNA]</scope>
    <source>
        <strain evidence="7 8">MEC069</strain>
    </source>
</reference>
<name>A0A4Y8Q1X7_9BACL</name>
<evidence type="ECO:0000256" key="3">
    <source>
        <dbReference type="ARBA" id="ARBA00023002"/>
    </source>
</evidence>
<keyword evidence="8" id="KW-1185">Reference proteome</keyword>
<comment type="caution">
    <text evidence="7">The sequence shown here is derived from an EMBL/GenBank/DDBJ whole genome shotgun (WGS) entry which is preliminary data.</text>
</comment>